<evidence type="ECO:0000313" key="3">
    <source>
        <dbReference type="Proteomes" id="UP000033047"/>
    </source>
</evidence>
<gene>
    <name evidence="2" type="ORF">HMPREF1535_04503</name>
</gene>
<comment type="caution">
    <text evidence="2">The sequence shown here is derived from an EMBL/GenBank/DDBJ whole genome shotgun (WGS) entry which is preliminary data.</text>
</comment>
<dbReference type="PATRIC" id="fig|927665.4.peg.4623"/>
<organism evidence="2 3">
    <name type="scientific">Parabacteroides goldsteinii DSM 19448 = WAL 12034</name>
    <dbReference type="NCBI Taxonomy" id="927665"/>
    <lineage>
        <taxon>Bacteria</taxon>
        <taxon>Pseudomonadati</taxon>
        <taxon>Bacteroidota</taxon>
        <taxon>Bacteroidia</taxon>
        <taxon>Bacteroidales</taxon>
        <taxon>Tannerellaceae</taxon>
        <taxon>Parabacteroides</taxon>
    </lineage>
</organism>
<proteinExistence type="predicted"/>
<dbReference type="STRING" id="927665.HMPREF1535_04503"/>
<dbReference type="HOGENOM" id="CLU_025617_1_0_10"/>
<dbReference type="RefSeq" id="WP_046147473.1">
    <property type="nucleotide sequence ID" value="NZ_KQ033913.1"/>
</dbReference>
<sequence length="374" mass="44179">MKIGIVTFWWSEDNYGQILQSFALQYFLRKKGHEAFVIKYLPSKRKRDFSWWISVPRKILSRIFQFLFHNKEYQLSQHFKKQAEIIQHENLLHPRFFSMFKDKYIVYSLEVYNQYTLFQNPPEADVYVAGSDQIWAGLDPVFFLCFVSKEKKCIAYAPSFGGLENSRINRKQLKYYLNRFSILAMREQNGLDICKSMGRNDALLVPDPTLLLSVKDYSLVSSDVPVEKDYVLLYFLGNDMDFEIAKVYRWAKNRGLDVKYVSAQGRIDEYVKVYPNVDEWLDLIHKAKYVITNSFHGTVFSIIMNKNFMVVPLSGSFARMNCRITDLLSQFMLEDRMYVGDMDLLLSSINYDKINNLLESKRNEISINFDKWLK</sequence>
<dbReference type="InterPro" id="IPR007345">
    <property type="entry name" value="Polysacch_pyruvyl_Trfase"/>
</dbReference>
<reference evidence="2 3" key="1">
    <citation type="submission" date="2013-04" db="EMBL/GenBank/DDBJ databases">
        <title>The Genome Sequence of Parabacteroides goldsteinii DSM 19448.</title>
        <authorList>
            <consortium name="The Broad Institute Genomics Platform"/>
            <person name="Earl A."/>
            <person name="Ward D."/>
            <person name="Feldgarden M."/>
            <person name="Gevers D."/>
            <person name="Martens E."/>
            <person name="Sakamoto M."/>
            <person name="Benno Y."/>
            <person name="Song Y."/>
            <person name="Liu C."/>
            <person name="Lee J."/>
            <person name="Bolanos M."/>
            <person name="Vaisanen M.L."/>
            <person name="Finegold S.M."/>
            <person name="Walker B."/>
            <person name="Young S."/>
            <person name="Zeng Q."/>
            <person name="Gargeya S."/>
            <person name="Fitzgerald M."/>
            <person name="Haas B."/>
            <person name="Abouelleil A."/>
            <person name="Allen A.W."/>
            <person name="Alvarado L."/>
            <person name="Arachchi H.M."/>
            <person name="Berlin A.M."/>
            <person name="Chapman S.B."/>
            <person name="Gainer-Dewar J."/>
            <person name="Goldberg J."/>
            <person name="Griggs A."/>
            <person name="Gujja S."/>
            <person name="Hansen M."/>
            <person name="Howarth C."/>
            <person name="Imamovic A."/>
            <person name="Ireland A."/>
            <person name="Larimer J."/>
            <person name="McCowan C."/>
            <person name="Murphy C."/>
            <person name="Pearson M."/>
            <person name="Poon T.W."/>
            <person name="Priest M."/>
            <person name="Roberts A."/>
            <person name="Saif S."/>
            <person name="Shea T."/>
            <person name="Sisk P."/>
            <person name="Sykes S."/>
            <person name="Wortman J."/>
            <person name="Nusbaum C."/>
            <person name="Birren B."/>
        </authorList>
    </citation>
    <scope>NUCLEOTIDE SEQUENCE [LARGE SCALE GENOMIC DNA]</scope>
    <source>
        <strain evidence="2 3">DSM 19448</strain>
    </source>
</reference>
<name>A0A0F5IQ42_9BACT</name>
<dbReference type="AlphaFoldDB" id="A0A0F5IQ42"/>
<accession>A0A0F5IQ42</accession>
<dbReference type="Pfam" id="PF04230">
    <property type="entry name" value="PS_pyruv_trans"/>
    <property type="match status" value="1"/>
</dbReference>
<dbReference type="Proteomes" id="UP000033047">
    <property type="component" value="Unassembled WGS sequence"/>
</dbReference>
<evidence type="ECO:0000259" key="1">
    <source>
        <dbReference type="Pfam" id="PF04230"/>
    </source>
</evidence>
<protein>
    <recommendedName>
        <fullName evidence="1">Polysaccharide pyruvyl transferase domain-containing protein</fullName>
    </recommendedName>
</protein>
<feature type="domain" description="Polysaccharide pyruvyl transferase" evidence="1">
    <location>
        <begin position="14"/>
        <end position="312"/>
    </location>
</feature>
<dbReference type="EMBL" id="AQHV01000025">
    <property type="protein sequence ID" value="KKB47646.1"/>
    <property type="molecule type" value="Genomic_DNA"/>
</dbReference>
<evidence type="ECO:0000313" key="2">
    <source>
        <dbReference type="EMBL" id="KKB47646.1"/>
    </source>
</evidence>